<keyword evidence="3" id="KW-1185">Reference proteome</keyword>
<feature type="chain" id="PRO_5046051899" evidence="1">
    <location>
        <begin position="21"/>
        <end position="138"/>
    </location>
</feature>
<reference evidence="2 3" key="1">
    <citation type="submission" date="2021-03" db="EMBL/GenBank/DDBJ databases">
        <title>Novel species identification of genus Shewanella.</title>
        <authorList>
            <person name="Liu G."/>
            <person name="Zhang Q."/>
        </authorList>
    </citation>
    <scope>NUCLEOTIDE SEQUENCE [LARGE SCALE GENOMIC DNA]</scope>
    <source>
        <strain evidence="2 3">FJAT-52962</strain>
    </source>
</reference>
<organism evidence="2 3">
    <name type="scientific">Shewanella sedimentimangrovi</name>
    <dbReference type="NCBI Taxonomy" id="2814293"/>
    <lineage>
        <taxon>Bacteria</taxon>
        <taxon>Pseudomonadati</taxon>
        <taxon>Pseudomonadota</taxon>
        <taxon>Gammaproteobacteria</taxon>
        <taxon>Alteromonadales</taxon>
        <taxon>Shewanellaceae</taxon>
        <taxon>Shewanella</taxon>
    </lineage>
</organism>
<feature type="signal peptide" evidence="1">
    <location>
        <begin position="1"/>
        <end position="20"/>
    </location>
</feature>
<accession>A0ABX7R3T9</accession>
<evidence type="ECO:0000256" key="1">
    <source>
        <dbReference type="SAM" id="SignalP"/>
    </source>
</evidence>
<dbReference type="Proteomes" id="UP000663207">
    <property type="component" value="Chromosome"/>
</dbReference>
<evidence type="ECO:0000313" key="2">
    <source>
        <dbReference type="EMBL" id="QSX37957.1"/>
    </source>
</evidence>
<proteinExistence type="predicted"/>
<protein>
    <submittedName>
        <fullName evidence="2">Uncharacterized protein</fullName>
    </submittedName>
</protein>
<gene>
    <name evidence="2" type="ORF">JYB85_03700</name>
</gene>
<dbReference type="RefSeq" id="WP_207381116.1">
    <property type="nucleotide sequence ID" value="NZ_CP071502.1"/>
</dbReference>
<sequence length="138" mass="15055">MIRAILLTIALLGSSQQAMAEPLAQQGRLRVPEFVPCDPNLLTSWTGTVTRYQHQGQSLSLTLATDAETTESVNLQGDAHHDLLAQLFLEGRPFSTDDWPKIESAPGALREGMRLTAWVCADAPTLLDWQNGPGTQSE</sequence>
<name>A0ABX7R3T9_9GAMM</name>
<evidence type="ECO:0000313" key="3">
    <source>
        <dbReference type="Proteomes" id="UP000663207"/>
    </source>
</evidence>
<keyword evidence="1" id="KW-0732">Signal</keyword>
<dbReference type="EMBL" id="CP071502">
    <property type="protein sequence ID" value="QSX37957.1"/>
    <property type="molecule type" value="Genomic_DNA"/>
</dbReference>